<evidence type="ECO:0000256" key="5">
    <source>
        <dbReference type="SAM" id="Phobius"/>
    </source>
</evidence>
<dbReference type="AlphaFoldDB" id="A0A914XYG7"/>
<dbReference type="Pfam" id="PF00854">
    <property type="entry name" value="PTR2"/>
    <property type="match status" value="1"/>
</dbReference>
<name>A0A914XYG7_9BILA</name>
<keyword evidence="4 5" id="KW-0472">Membrane</keyword>
<sequence length="134" mass="14905">MLTPLLRGRVSCFGSPYCFPLAFGVPGVLMLVAFFIFLSGWKFYKITPAGKGNVVWKVLKCIVFALKGKLGAVLKRQDKAAHWVDYASPQYSDPLIAGVKSLLAVSLLFVPVVFFWALFDQQGSTWVLQVIFLQ</sequence>
<dbReference type="GO" id="GO:0016020">
    <property type="term" value="C:membrane"/>
    <property type="evidence" value="ECO:0007669"/>
    <property type="project" value="UniProtKB-SubCell"/>
</dbReference>
<dbReference type="Gene3D" id="1.20.1250.20">
    <property type="entry name" value="MFS general substrate transporter like domains"/>
    <property type="match status" value="1"/>
</dbReference>
<feature type="transmembrane region" description="Helical" evidence="5">
    <location>
        <begin position="101"/>
        <end position="119"/>
    </location>
</feature>
<evidence type="ECO:0000256" key="1">
    <source>
        <dbReference type="ARBA" id="ARBA00004141"/>
    </source>
</evidence>
<accession>A0A914XYG7</accession>
<dbReference type="InterPro" id="IPR036259">
    <property type="entry name" value="MFS_trans_sf"/>
</dbReference>
<reference evidence="7" key="1">
    <citation type="submission" date="2022-11" db="UniProtKB">
        <authorList>
            <consortium name="WormBaseParasite"/>
        </authorList>
    </citation>
    <scope>IDENTIFICATION</scope>
</reference>
<dbReference type="InterPro" id="IPR000109">
    <property type="entry name" value="POT_fam"/>
</dbReference>
<evidence type="ECO:0000313" key="7">
    <source>
        <dbReference type="WBParaSite" id="PSU_v2.g12999.t1"/>
    </source>
</evidence>
<keyword evidence="2 5" id="KW-0812">Transmembrane</keyword>
<keyword evidence="6" id="KW-1185">Reference proteome</keyword>
<proteinExistence type="predicted"/>
<evidence type="ECO:0000256" key="4">
    <source>
        <dbReference type="ARBA" id="ARBA00023136"/>
    </source>
</evidence>
<evidence type="ECO:0000313" key="6">
    <source>
        <dbReference type="Proteomes" id="UP000887577"/>
    </source>
</evidence>
<evidence type="ECO:0000256" key="3">
    <source>
        <dbReference type="ARBA" id="ARBA00022989"/>
    </source>
</evidence>
<keyword evidence="3 5" id="KW-1133">Transmembrane helix</keyword>
<organism evidence="6 7">
    <name type="scientific">Panagrolaimus superbus</name>
    <dbReference type="NCBI Taxonomy" id="310955"/>
    <lineage>
        <taxon>Eukaryota</taxon>
        <taxon>Metazoa</taxon>
        <taxon>Ecdysozoa</taxon>
        <taxon>Nematoda</taxon>
        <taxon>Chromadorea</taxon>
        <taxon>Rhabditida</taxon>
        <taxon>Tylenchina</taxon>
        <taxon>Panagrolaimomorpha</taxon>
        <taxon>Panagrolaimoidea</taxon>
        <taxon>Panagrolaimidae</taxon>
        <taxon>Panagrolaimus</taxon>
    </lineage>
</organism>
<dbReference type="GO" id="GO:0022857">
    <property type="term" value="F:transmembrane transporter activity"/>
    <property type="evidence" value="ECO:0007669"/>
    <property type="project" value="InterPro"/>
</dbReference>
<feature type="transmembrane region" description="Helical" evidence="5">
    <location>
        <begin position="20"/>
        <end position="41"/>
    </location>
</feature>
<comment type="subcellular location">
    <subcellularLocation>
        <location evidence="1">Membrane</location>
        <topology evidence="1">Multi-pass membrane protein</topology>
    </subcellularLocation>
</comment>
<dbReference type="WBParaSite" id="PSU_v2.g12999.t1">
    <property type="protein sequence ID" value="PSU_v2.g12999.t1"/>
    <property type="gene ID" value="PSU_v2.g12999"/>
</dbReference>
<evidence type="ECO:0000256" key="2">
    <source>
        <dbReference type="ARBA" id="ARBA00022692"/>
    </source>
</evidence>
<protein>
    <submittedName>
        <fullName evidence="7">Uncharacterized protein</fullName>
    </submittedName>
</protein>
<dbReference type="Proteomes" id="UP000887577">
    <property type="component" value="Unplaced"/>
</dbReference>